<evidence type="ECO:0000313" key="3">
    <source>
        <dbReference type="EMBL" id="KAK3016987.1"/>
    </source>
</evidence>
<evidence type="ECO:0000256" key="1">
    <source>
        <dbReference type="ARBA" id="ARBA00037142"/>
    </source>
</evidence>
<dbReference type="PANTHER" id="PTHR31829:SF0">
    <property type="entry name" value="PYRIDOXAL 5'-PHOSPHATE SYNTHASE SUBUNIT SNZ1-RELATED"/>
    <property type="match status" value="1"/>
</dbReference>
<protein>
    <submittedName>
        <fullName evidence="3">Uncharacterized protein</fullName>
    </submittedName>
</protein>
<proteinExistence type="inferred from homology"/>
<dbReference type="EMBL" id="JAVXUP010001033">
    <property type="protein sequence ID" value="KAK3016987.1"/>
    <property type="molecule type" value="Genomic_DNA"/>
</dbReference>
<dbReference type="Proteomes" id="UP001188597">
    <property type="component" value="Unassembled WGS sequence"/>
</dbReference>
<dbReference type="InterPro" id="IPR013785">
    <property type="entry name" value="Aldolase_TIM"/>
</dbReference>
<comment type="similarity">
    <text evidence="2">Belongs to the PdxS/SNZ family.</text>
</comment>
<dbReference type="GO" id="GO:0008615">
    <property type="term" value="P:pyridoxine biosynthetic process"/>
    <property type="evidence" value="ECO:0007669"/>
    <property type="project" value="TreeGrafter"/>
</dbReference>
<sequence>MELGCDGIFVSSGVFKSGNTVRRGRAIVQAVHYFDLKVLAVVSCGVSHKCILTFENKRPQQDSVASFMSTTLKTPLLEVSAAQQYDQSGPSVQVIAQNYGAVEVGESRQGVDKALSLFNWPGSIACRC</sequence>
<dbReference type="GO" id="GO:0042823">
    <property type="term" value="P:pyridoxal phosphate biosynthetic process"/>
    <property type="evidence" value="ECO:0007669"/>
    <property type="project" value="InterPro"/>
</dbReference>
<name>A0AA88VZF1_9ASTE</name>
<dbReference type="PANTHER" id="PTHR31829">
    <property type="entry name" value="PYRIDOXAL 5'-PHOSPHATE SYNTHASE SUBUNIT SNZ1-RELATED"/>
    <property type="match status" value="1"/>
</dbReference>
<dbReference type="SUPFAM" id="SSF110399">
    <property type="entry name" value="ThiG-like"/>
    <property type="match status" value="1"/>
</dbReference>
<dbReference type="GO" id="GO:0006520">
    <property type="term" value="P:amino acid metabolic process"/>
    <property type="evidence" value="ECO:0007669"/>
    <property type="project" value="TreeGrafter"/>
</dbReference>
<dbReference type="InterPro" id="IPR001852">
    <property type="entry name" value="PdxS/SNZ"/>
</dbReference>
<accession>A0AA88VZF1</accession>
<keyword evidence="4" id="KW-1185">Reference proteome</keyword>
<organism evidence="3 4">
    <name type="scientific">Escallonia herrerae</name>
    <dbReference type="NCBI Taxonomy" id="1293975"/>
    <lineage>
        <taxon>Eukaryota</taxon>
        <taxon>Viridiplantae</taxon>
        <taxon>Streptophyta</taxon>
        <taxon>Embryophyta</taxon>
        <taxon>Tracheophyta</taxon>
        <taxon>Spermatophyta</taxon>
        <taxon>Magnoliopsida</taxon>
        <taxon>eudicotyledons</taxon>
        <taxon>Gunneridae</taxon>
        <taxon>Pentapetalae</taxon>
        <taxon>asterids</taxon>
        <taxon>campanulids</taxon>
        <taxon>Escalloniales</taxon>
        <taxon>Escalloniaceae</taxon>
        <taxon>Escallonia</taxon>
    </lineage>
</organism>
<evidence type="ECO:0000313" key="4">
    <source>
        <dbReference type="Proteomes" id="UP001188597"/>
    </source>
</evidence>
<reference evidence="3" key="1">
    <citation type="submission" date="2022-12" db="EMBL/GenBank/DDBJ databases">
        <title>Draft genome assemblies for two species of Escallonia (Escalloniales).</title>
        <authorList>
            <person name="Chanderbali A."/>
            <person name="Dervinis C."/>
            <person name="Anghel I."/>
            <person name="Soltis D."/>
            <person name="Soltis P."/>
            <person name="Zapata F."/>
        </authorList>
    </citation>
    <scope>NUCLEOTIDE SEQUENCE</scope>
    <source>
        <strain evidence="3">UCBG64.0493</strain>
        <tissue evidence="3">Leaf</tissue>
    </source>
</reference>
<gene>
    <name evidence="3" type="ORF">RJ639_005352</name>
</gene>
<dbReference type="Gene3D" id="3.20.20.70">
    <property type="entry name" value="Aldolase class I"/>
    <property type="match status" value="1"/>
</dbReference>
<dbReference type="PROSITE" id="PS51129">
    <property type="entry name" value="PDXS_SNZ_2"/>
    <property type="match status" value="1"/>
</dbReference>
<comment type="function">
    <text evidence="1">Catalyzes the formation of pyridoxal 5'-phosphate from ribose 5-phosphate (RBP), glyceraldehyde 3-phosphate (G3P) and ammonia. The ammonia is provided by PDX2. Can also use ribulose 5-phosphate and dihydroxyacetone phosphate as substrates, resulting from enzyme-catalyzed isomerization of RBP and G3P, respectively. Also plays an indirect role in resistance to singlet oxygen-generating photosensitizers.</text>
</comment>
<dbReference type="AlphaFoldDB" id="A0AA88VZF1"/>
<evidence type="ECO:0000256" key="2">
    <source>
        <dbReference type="PROSITE-ProRule" id="PRU00481"/>
    </source>
</evidence>
<dbReference type="GO" id="GO:0016843">
    <property type="term" value="F:amine-lyase activity"/>
    <property type="evidence" value="ECO:0007669"/>
    <property type="project" value="TreeGrafter"/>
</dbReference>
<comment type="caution">
    <text evidence="3">The sequence shown here is derived from an EMBL/GenBank/DDBJ whole genome shotgun (WGS) entry which is preliminary data.</text>
</comment>